<proteinExistence type="predicted"/>
<accession>A0ABM7NSF9</accession>
<keyword evidence="2" id="KW-1185">Reference proteome</keyword>
<organism evidence="1 2">
    <name type="scientific">Cotonvirus japonicus</name>
    <dbReference type="NCBI Taxonomy" id="2811091"/>
    <lineage>
        <taxon>Viruses</taxon>
        <taxon>Varidnaviria</taxon>
        <taxon>Bamfordvirae</taxon>
        <taxon>Nucleocytoviricota</taxon>
        <taxon>Megaviricetes</taxon>
        <taxon>Imitervirales</taxon>
        <taxon>Mimiviridae</taxon>
        <taxon>Megamimivirinae</taxon>
        <taxon>Cotonvirus</taxon>
        <taxon>Cotonvirus japonicum</taxon>
    </lineage>
</organism>
<dbReference type="Proteomes" id="UP001321479">
    <property type="component" value="Segment"/>
</dbReference>
<name>A0ABM7NSF9_9VIRU</name>
<sequence>MNNNNSLNTIEINADNEVLLNSEYNMYIKKINSQDIILEKINELYDNVIINFRKGNLVVYNPNILNKLSRTQFINWVIEKNPEIYNIFY</sequence>
<dbReference type="EMBL" id="AP024483">
    <property type="protein sequence ID" value="BCS83046.1"/>
    <property type="molecule type" value="Genomic_DNA"/>
</dbReference>
<reference evidence="1 2" key="1">
    <citation type="submission" date="2021-02" db="EMBL/GenBank/DDBJ databases">
        <title>Cotonvirus japonicus, which uses Golgi apparatus of host cells for its virion factory, phylogenetically links tailed tupanvirus and icosahedral mimivirus.</title>
        <authorList>
            <person name="Takahashi H."/>
            <person name="Fukaya S."/>
            <person name="Song C."/>
            <person name="Murata K."/>
            <person name="Takemura M."/>
        </authorList>
    </citation>
    <scope>NUCLEOTIDE SEQUENCE [LARGE SCALE GENOMIC DNA]</scope>
</reference>
<dbReference type="GeneID" id="80558251"/>
<dbReference type="RefSeq" id="YP_010841654.1">
    <property type="nucleotide sequence ID" value="NC_079139.1"/>
</dbReference>
<protein>
    <submittedName>
        <fullName evidence="1">Uncharacterized protein</fullName>
    </submittedName>
</protein>
<evidence type="ECO:0000313" key="2">
    <source>
        <dbReference type="Proteomes" id="UP001321479"/>
    </source>
</evidence>
<evidence type="ECO:0000313" key="1">
    <source>
        <dbReference type="EMBL" id="BCS83046.1"/>
    </source>
</evidence>